<name>A0AA39WJB4_9PEZI</name>
<keyword evidence="3" id="KW-1133">Transmembrane helix</keyword>
<dbReference type="AlphaFoldDB" id="A0AA39WJB4"/>
<feature type="signal peptide" evidence="5">
    <location>
        <begin position="1"/>
        <end position="20"/>
    </location>
</feature>
<dbReference type="Proteomes" id="UP001175000">
    <property type="component" value="Unassembled WGS sequence"/>
</dbReference>
<protein>
    <recommendedName>
        <fullName evidence="6">Wax synthase domain-containing protein</fullName>
    </recommendedName>
</protein>
<dbReference type="InterPro" id="IPR032805">
    <property type="entry name" value="Wax_synthase_dom"/>
</dbReference>
<evidence type="ECO:0000313" key="7">
    <source>
        <dbReference type="EMBL" id="KAK0616426.1"/>
    </source>
</evidence>
<feature type="chain" id="PRO_5041350547" description="Wax synthase domain-containing protein" evidence="5">
    <location>
        <begin position="21"/>
        <end position="368"/>
    </location>
</feature>
<proteinExistence type="predicted"/>
<reference evidence="7" key="1">
    <citation type="submission" date="2023-06" db="EMBL/GenBank/DDBJ databases">
        <title>Genome-scale phylogeny and comparative genomics of the fungal order Sordariales.</title>
        <authorList>
            <consortium name="Lawrence Berkeley National Laboratory"/>
            <person name="Hensen N."/>
            <person name="Bonometti L."/>
            <person name="Westerberg I."/>
            <person name="Brannstrom I.O."/>
            <person name="Guillou S."/>
            <person name="Cros-Aarteil S."/>
            <person name="Calhoun S."/>
            <person name="Haridas S."/>
            <person name="Kuo A."/>
            <person name="Mondo S."/>
            <person name="Pangilinan J."/>
            <person name="Riley R."/>
            <person name="Labutti K."/>
            <person name="Andreopoulos B."/>
            <person name="Lipzen A."/>
            <person name="Chen C."/>
            <person name="Yanf M."/>
            <person name="Daum C."/>
            <person name="Ng V."/>
            <person name="Clum A."/>
            <person name="Steindorff A."/>
            <person name="Ohm R."/>
            <person name="Martin F."/>
            <person name="Silar P."/>
            <person name="Natvig D."/>
            <person name="Lalanne C."/>
            <person name="Gautier V."/>
            <person name="Ament-Velasquez S.L."/>
            <person name="Kruys A."/>
            <person name="Hutchinson M.I."/>
            <person name="Powell A.J."/>
            <person name="Barry K."/>
            <person name="Miller A.N."/>
            <person name="Grigoriev I.V."/>
            <person name="Debuchy R."/>
            <person name="Gladieux P."/>
            <person name="Thoren M.H."/>
            <person name="Johannesson H."/>
        </authorList>
    </citation>
    <scope>NUCLEOTIDE SEQUENCE</scope>
    <source>
        <strain evidence="7">CBS 606.72</strain>
    </source>
</reference>
<dbReference type="Pfam" id="PF13813">
    <property type="entry name" value="MBOAT_2"/>
    <property type="match status" value="1"/>
</dbReference>
<evidence type="ECO:0000256" key="5">
    <source>
        <dbReference type="SAM" id="SignalP"/>
    </source>
</evidence>
<evidence type="ECO:0000256" key="2">
    <source>
        <dbReference type="ARBA" id="ARBA00022692"/>
    </source>
</evidence>
<organism evidence="7 8">
    <name type="scientific">Immersiella caudata</name>
    <dbReference type="NCBI Taxonomy" id="314043"/>
    <lineage>
        <taxon>Eukaryota</taxon>
        <taxon>Fungi</taxon>
        <taxon>Dikarya</taxon>
        <taxon>Ascomycota</taxon>
        <taxon>Pezizomycotina</taxon>
        <taxon>Sordariomycetes</taxon>
        <taxon>Sordariomycetidae</taxon>
        <taxon>Sordariales</taxon>
        <taxon>Lasiosphaeriaceae</taxon>
        <taxon>Immersiella</taxon>
    </lineage>
</organism>
<keyword evidence="4" id="KW-0472">Membrane</keyword>
<sequence length="368" mass="41563">MLPPLTHFALVLLAGWLTLCGPTKLQIPIAGVTLALGGTLLQNLGSAEANLSLLATDTIAKTTIIYLLHFTSILVLERWAIPSSDLPWRSRLYAAYKIMWNPRWVGTKLQPPNTPPPRPGSPGQTRLSFMVSRLVSIISLLIIDSLYTASSDRLLGFRTSDYHQHQTLTARQAAVRTNSVISSFFIMRPIAYVVLHNFLACVFVSLGLDEPHEWVPLFGRVSDAYTVRRYWSCFCDRLLYRPLTLWIRAGFRAFGYGTAARPLGGYGRALLNFLTFLASGLIHAWALRIDGQLCGYWEEVRFWCVHFCFVAAETLVELFVGGRSSSAPGTWRKVLGYLWVFGVFFWSVPRFQHVQMLCMPAHQREFVE</sequence>
<evidence type="ECO:0000256" key="3">
    <source>
        <dbReference type="ARBA" id="ARBA00022989"/>
    </source>
</evidence>
<dbReference type="EMBL" id="JAULSU010000005">
    <property type="protein sequence ID" value="KAK0616426.1"/>
    <property type="molecule type" value="Genomic_DNA"/>
</dbReference>
<evidence type="ECO:0000259" key="6">
    <source>
        <dbReference type="Pfam" id="PF13813"/>
    </source>
</evidence>
<comment type="subcellular location">
    <subcellularLocation>
        <location evidence="1">Membrane</location>
        <topology evidence="1">Multi-pass membrane protein</topology>
    </subcellularLocation>
</comment>
<comment type="caution">
    <text evidence="7">The sequence shown here is derived from an EMBL/GenBank/DDBJ whole genome shotgun (WGS) entry which is preliminary data.</text>
</comment>
<evidence type="ECO:0000313" key="8">
    <source>
        <dbReference type="Proteomes" id="UP001175000"/>
    </source>
</evidence>
<accession>A0AA39WJB4</accession>
<evidence type="ECO:0000256" key="4">
    <source>
        <dbReference type="ARBA" id="ARBA00023136"/>
    </source>
</evidence>
<evidence type="ECO:0000256" key="1">
    <source>
        <dbReference type="ARBA" id="ARBA00004141"/>
    </source>
</evidence>
<feature type="domain" description="Wax synthase" evidence="6">
    <location>
        <begin position="214"/>
        <end position="287"/>
    </location>
</feature>
<keyword evidence="8" id="KW-1185">Reference proteome</keyword>
<keyword evidence="2" id="KW-0812">Transmembrane</keyword>
<dbReference type="GO" id="GO:0016020">
    <property type="term" value="C:membrane"/>
    <property type="evidence" value="ECO:0007669"/>
    <property type="project" value="UniProtKB-SubCell"/>
</dbReference>
<keyword evidence="5" id="KW-0732">Signal</keyword>
<gene>
    <name evidence="7" type="ORF">B0T14DRAFT_497674</name>
</gene>